<evidence type="ECO:0000313" key="3">
    <source>
        <dbReference type="Proteomes" id="UP000007264"/>
    </source>
</evidence>
<feature type="region of interest" description="Disordered" evidence="1">
    <location>
        <begin position="33"/>
        <end position="82"/>
    </location>
</feature>
<dbReference type="eggNOG" id="ENOG502SRH0">
    <property type="taxonomic scope" value="Eukaryota"/>
</dbReference>
<proteinExistence type="predicted"/>
<feature type="compositionally biased region" description="Acidic residues" evidence="1">
    <location>
        <begin position="532"/>
        <end position="553"/>
    </location>
</feature>
<dbReference type="OrthoDB" id="552562at2759"/>
<dbReference type="KEGG" id="csl:COCSUDRAFT_47126"/>
<evidence type="ECO:0000256" key="1">
    <source>
        <dbReference type="SAM" id="MobiDB-lite"/>
    </source>
</evidence>
<keyword evidence="3" id="KW-1185">Reference proteome</keyword>
<feature type="region of interest" description="Disordered" evidence="1">
    <location>
        <begin position="446"/>
        <end position="465"/>
    </location>
</feature>
<sequence length="575" mass="62955">MQKSLPTFTLCRLKTGILCAECHCTAKHVDKDNKNLHHKEPPSSKKKDKEQREEAASKSCTSPRTPSDGDRALEEGVDDRKDGDEHLLARDSEMSGGTVVEAQEDLTDGFGLGAEPSGSDEGLCEQQLSGEVKIPFVVIQLADGTLVVHEEIGQVFGGYVRFEAAVGVSVVRQAAEANGVDCSWINSRPEDTKLTGRPIQPFGLKLDTEHLDMKASGWRTTTGFLLRQPASATVTFTPALAKYGLARLHPFLSHVMALKEANSVTAAVTPLAMHIPFEAMTIRVSPLKLQIKGSRLTRGAIRLLEFRKKSGKGGGLECWTSAIEADVYRSGELVSKRMDVLISRDFRVSKAPLHMAMWGHGRVDEEEGSIIDAIVAIPEYTLHMAGLIGLPKDYMMQISARGSAFRPVIDWFKATKTLGALMVERNVPTLGMKGVRKWLDKRCEKKVAKQGPVPAPTQPLPWDYFRRMPQRLQGGRRHYDPPLPRDSGQPAPATAASGRPSGRTLYSMPTMTPDLAAQLRQQAIDHGGSIASEDEGDDEGTETDSDGDEWLVEDEGRLVPAKNTLRIGHLTKPEV</sequence>
<feature type="compositionally biased region" description="Basic and acidic residues" evidence="1">
    <location>
        <begin position="33"/>
        <end position="56"/>
    </location>
</feature>
<evidence type="ECO:0000313" key="2">
    <source>
        <dbReference type="EMBL" id="EIE24071.1"/>
    </source>
</evidence>
<dbReference type="AlphaFoldDB" id="I0Z0A2"/>
<name>I0Z0A2_COCSC</name>
<feature type="region of interest" description="Disordered" evidence="1">
    <location>
        <begin position="473"/>
        <end position="509"/>
    </location>
</feature>
<accession>I0Z0A2</accession>
<reference evidence="2 3" key="1">
    <citation type="journal article" date="2012" name="Genome Biol.">
        <title>The genome of the polar eukaryotic microalga coccomyxa subellipsoidea reveals traits of cold adaptation.</title>
        <authorList>
            <person name="Blanc G."/>
            <person name="Agarkova I."/>
            <person name="Grimwood J."/>
            <person name="Kuo A."/>
            <person name="Brueggeman A."/>
            <person name="Dunigan D."/>
            <person name="Gurnon J."/>
            <person name="Ladunga I."/>
            <person name="Lindquist E."/>
            <person name="Lucas S."/>
            <person name="Pangilinan J."/>
            <person name="Proschold T."/>
            <person name="Salamov A."/>
            <person name="Schmutz J."/>
            <person name="Weeks D."/>
            <person name="Yamada T."/>
            <person name="Claverie J.M."/>
            <person name="Grigoriev I."/>
            <person name="Van Etten J."/>
            <person name="Lomsadze A."/>
            <person name="Borodovsky M."/>
        </authorList>
    </citation>
    <scope>NUCLEOTIDE SEQUENCE [LARGE SCALE GENOMIC DNA]</scope>
    <source>
        <strain evidence="2 3">C-169</strain>
    </source>
</reference>
<dbReference type="GeneID" id="17042069"/>
<comment type="caution">
    <text evidence="2">The sequence shown here is derived from an EMBL/GenBank/DDBJ whole genome shotgun (WGS) entry which is preliminary data.</text>
</comment>
<feature type="compositionally biased region" description="Basic and acidic residues" evidence="1">
    <location>
        <begin position="67"/>
        <end position="82"/>
    </location>
</feature>
<protein>
    <submittedName>
        <fullName evidence="2">Uncharacterized protein</fullName>
    </submittedName>
</protein>
<dbReference type="Proteomes" id="UP000007264">
    <property type="component" value="Unassembled WGS sequence"/>
</dbReference>
<organism evidence="2 3">
    <name type="scientific">Coccomyxa subellipsoidea (strain C-169)</name>
    <name type="common">Green microalga</name>
    <dbReference type="NCBI Taxonomy" id="574566"/>
    <lineage>
        <taxon>Eukaryota</taxon>
        <taxon>Viridiplantae</taxon>
        <taxon>Chlorophyta</taxon>
        <taxon>core chlorophytes</taxon>
        <taxon>Trebouxiophyceae</taxon>
        <taxon>Trebouxiophyceae incertae sedis</taxon>
        <taxon>Coccomyxaceae</taxon>
        <taxon>Coccomyxa</taxon>
        <taxon>Coccomyxa subellipsoidea</taxon>
    </lineage>
</organism>
<gene>
    <name evidence="2" type="ORF">COCSUDRAFT_47126</name>
</gene>
<dbReference type="EMBL" id="AGSI01000006">
    <property type="protein sequence ID" value="EIE24071.1"/>
    <property type="molecule type" value="Genomic_DNA"/>
</dbReference>
<feature type="region of interest" description="Disordered" evidence="1">
    <location>
        <begin position="521"/>
        <end position="557"/>
    </location>
</feature>
<dbReference type="RefSeq" id="XP_005648615.1">
    <property type="nucleotide sequence ID" value="XM_005648558.1"/>
</dbReference>